<name>A0A072UX93_MEDTR</name>
<evidence type="ECO:0000313" key="2">
    <source>
        <dbReference type="EnsemblPlants" id="KEH34409"/>
    </source>
</evidence>
<dbReference type="Proteomes" id="UP000002051">
    <property type="component" value="Chromosome 3"/>
</dbReference>
<dbReference type="AlphaFoldDB" id="A0A072UX93"/>
<reference evidence="1 3" key="2">
    <citation type="journal article" date="2014" name="BMC Genomics">
        <title>An improved genome release (version Mt4.0) for the model legume Medicago truncatula.</title>
        <authorList>
            <person name="Tang H."/>
            <person name="Krishnakumar V."/>
            <person name="Bidwell S."/>
            <person name="Rosen B."/>
            <person name="Chan A."/>
            <person name="Zhou S."/>
            <person name="Gentzbittel L."/>
            <person name="Childs K.L."/>
            <person name="Yandell M."/>
            <person name="Gundlach H."/>
            <person name="Mayer K.F."/>
            <person name="Schwartz D.C."/>
            <person name="Town C.D."/>
        </authorList>
    </citation>
    <scope>GENOME REANNOTATION</scope>
    <source>
        <strain evidence="1">A17</strain>
        <strain evidence="2 3">cv. Jemalong A17</strain>
    </source>
</reference>
<reference evidence="2" key="3">
    <citation type="submission" date="2015-04" db="UniProtKB">
        <authorList>
            <consortium name="EnsemblPlants"/>
        </authorList>
    </citation>
    <scope>IDENTIFICATION</scope>
    <source>
        <strain evidence="2">cv. Jemalong A17</strain>
    </source>
</reference>
<reference evidence="1 3" key="1">
    <citation type="journal article" date="2011" name="Nature">
        <title>The Medicago genome provides insight into the evolution of rhizobial symbioses.</title>
        <authorList>
            <person name="Young N.D."/>
            <person name="Debelle F."/>
            <person name="Oldroyd G.E."/>
            <person name="Geurts R."/>
            <person name="Cannon S.B."/>
            <person name="Udvardi M.K."/>
            <person name="Benedito V.A."/>
            <person name="Mayer K.F."/>
            <person name="Gouzy J."/>
            <person name="Schoof H."/>
            <person name="Van de Peer Y."/>
            <person name="Proost S."/>
            <person name="Cook D.R."/>
            <person name="Meyers B.C."/>
            <person name="Spannagl M."/>
            <person name="Cheung F."/>
            <person name="De Mita S."/>
            <person name="Krishnakumar V."/>
            <person name="Gundlach H."/>
            <person name="Zhou S."/>
            <person name="Mudge J."/>
            <person name="Bharti A.K."/>
            <person name="Murray J.D."/>
            <person name="Naoumkina M.A."/>
            <person name="Rosen B."/>
            <person name="Silverstein K.A."/>
            <person name="Tang H."/>
            <person name="Rombauts S."/>
            <person name="Zhao P.X."/>
            <person name="Zhou P."/>
            <person name="Barbe V."/>
            <person name="Bardou P."/>
            <person name="Bechner M."/>
            <person name="Bellec A."/>
            <person name="Berger A."/>
            <person name="Berges H."/>
            <person name="Bidwell S."/>
            <person name="Bisseling T."/>
            <person name="Choisne N."/>
            <person name="Couloux A."/>
            <person name="Denny R."/>
            <person name="Deshpande S."/>
            <person name="Dai X."/>
            <person name="Doyle J.J."/>
            <person name="Dudez A.M."/>
            <person name="Farmer A.D."/>
            <person name="Fouteau S."/>
            <person name="Franken C."/>
            <person name="Gibelin C."/>
            <person name="Gish J."/>
            <person name="Goldstein S."/>
            <person name="Gonzalez A.J."/>
            <person name="Green P.J."/>
            <person name="Hallab A."/>
            <person name="Hartog M."/>
            <person name="Hua A."/>
            <person name="Humphray S.J."/>
            <person name="Jeong D.H."/>
            <person name="Jing Y."/>
            <person name="Jocker A."/>
            <person name="Kenton S.M."/>
            <person name="Kim D.J."/>
            <person name="Klee K."/>
            <person name="Lai H."/>
            <person name="Lang C."/>
            <person name="Lin S."/>
            <person name="Macmil S.L."/>
            <person name="Magdelenat G."/>
            <person name="Matthews L."/>
            <person name="McCorrison J."/>
            <person name="Monaghan E.L."/>
            <person name="Mun J.H."/>
            <person name="Najar F.Z."/>
            <person name="Nicholson C."/>
            <person name="Noirot C."/>
            <person name="O'Bleness M."/>
            <person name="Paule C.R."/>
            <person name="Poulain J."/>
            <person name="Prion F."/>
            <person name="Qin B."/>
            <person name="Qu C."/>
            <person name="Retzel E.F."/>
            <person name="Riddle C."/>
            <person name="Sallet E."/>
            <person name="Samain S."/>
            <person name="Samson N."/>
            <person name="Sanders I."/>
            <person name="Saurat O."/>
            <person name="Scarpelli C."/>
            <person name="Schiex T."/>
            <person name="Segurens B."/>
            <person name="Severin A.J."/>
            <person name="Sherrier D.J."/>
            <person name="Shi R."/>
            <person name="Sims S."/>
            <person name="Singer S.R."/>
            <person name="Sinharoy S."/>
            <person name="Sterck L."/>
            <person name="Viollet A."/>
            <person name="Wang B.B."/>
            <person name="Wang K."/>
            <person name="Wang M."/>
            <person name="Wang X."/>
            <person name="Warfsmann J."/>
            <person name="Weissenbach J."/>
            <person name="White D.D."/>
            <person name="White J.D."/>
            <person name="Wiley G.B."/>
            <person name="Wincker P."/>
            <person name="Xing Y."/>
            <person name="Yang L."/>
            <person name="Yao Z."/>
            <person name="Ying F."/>
            <person name="Zhai J."/>
            <person name="Zhou L."/>
            <person name="Zuber A."/>
            <person name="Denarie J."/>
            <person name="Dixon R.A."/>
            <person name="May G.D."/>
            <person name="Schwartz D.C."/>
            <person name="Rogers J."/>
            <person name="Quetier F."/>
            <person name="Town C.D."/>
            <person name="Roe B.A."/>
        </authorList>
    </citation>
    <scope>NUCLEOTIDE SEQUENCE [LARGE SCALE GENOMIC DNA]</scope>
    <source>
        <strain evidence="1">A17</strain>
        <strain evidence="2 3">cv. Jemalong A17</strain>
    </source>
</reference>
<gene>
    <name evidence="1" type="ordered locus">MTR_3g466020</name>
</gene>
<dbReference type="EnsemblPlants" id="KEH34409">
    <property type="protein sequence ID" value="KEH34409"/>
    <property type="gene ID" value="MTR_3g466020"/>
</dbReference>
<evidence type="ECO:0000313" key="1">
    <source>
        <dbReference type="EMBL" id="KEH34409.1"/>
    </source>
</evidence>
<keyword evidence="3" id="KW-1185">Reference proteome</keyword>
<accession>A0A072UX93</accession>
<protein>
    <submittedName>
        <fullName evidence="1 2">Uncharacterized protein</fullName>
    </submittedName>
</protein>
<organism evidence="1 3">
    <name type="scientific">Medicago truncatula</name>
    <name type="common">Barrel medic</name>
    <name type="synonym">Medicago tribuloides</name>
    <dbReference type="NCBI Taxonomy" id="3880"/>
    <lineage>
        <taxon>Eukaryota</taxon>
        <taxon>Viridiplantae</taxon>
        <taxon>Streptophyta</taxon>
        <taxon>Embryophyta</taxon>
        <taxon>Tracheophyta</taxon>
        <taxon>Spermatophyta</taxon>
        <taxon>Magnoliopsida</taxon>
        <taxon>eudicotyledons</taxon>
        <taxon>Gunneridae</taxon>
        <taxon>Pentapetalae</taxon>
        <taxon>rosids</taxon>
        <taxon>fabids</taxon>
        <taxon>Fabales</taxon>
        <taxon>Fabaceae</taxon>
        <taxon>Papilionoideae</taxon>
        <taxon>50 kb inversion clade</taxon>
        <taxon>NPAAA clade</taxon>
        <taxon>Hologalegina</taxon>
        <taxon>IRL clade</taxon>
        <taxon>Trifolieae</taxon>
        <taxon>Medicago</taxon>
    </lineage>
</organism>
<sequence>MTTCSPYHESRRSYEGICCCLKNQLPMFVLDELHKRNVLGDNVKPKIEDEPEDVPRTVTKLNETDISFEKVQGRNYLGIKFKESRLGWKCHI</sequence>
<dbReference type="EMBL" id="CM001219">
    <property type="protein sequence ID" value="KEH34409.1"/>
    <property type="molecule type" value="Genomic_DNA"/>
</dbReference>
<dbReference type="HOGENOM" id="CLU_2416597_0_0_1"/>
<proteinExistence type="predicted"/>
<evidence type="ECO:0000313" key="3">
    <source>
        <dbReference type="Proteomes" id="UP000002051"/>
    </source>
</evidence>